<organism evidence="5 6">
    <name type="scientific">Tegillarca granosa</name>
    <name type="common">Malaysian cockle</name>
    <name type="synonym">Anadara granosa</name>
    <dbReference type="NCBI Taxonomy" id="220873"/>
    <lineage>
        <taxon>Eukaryota</taxon>
        <taxon>Metazoa</taxon>
        <taxon>Spiralia</taxon>
        <taxon>Lophotrochozoa</taxon>
        <taxon>Mollusca</taxon>
        <taxon>Bivalvia</taxon>
        <taxon>Autobranchia</taxon>
        <taxon>Pteriomorphia</taxon>
        <taxon>Arcoida</taxon>
        <taxon>Arcoidea</taxon>
        <taxon>Arcidae</taxon>
        <taxon>Tegillarca</taxon>
    </lineage>
</organism>
<keyword evidence="6" id="KW-1185">Reference proteome</keyword>
<feature type="transmembrane region" description="Helical" evidence="4">
    <location>
        <begin position="291"/>
        <end position="312"/>
    </location>
</feature>
<dbReference type="SUPFAM" id="SSF103473">
    <property type="entry name" value="MFS general substrate transporter"/>
    <property type="match status" value="1"/>
</dbReference>
<keyword evidence="3 4" id="KW-0472">Membrane</keyword>
<evidence type="ECO:0000256" key="3">
    <source>
        <dbReference type="ARBA" id="ARBA00023136"/>
    </source>
</evidence>
<feature type="transmembrane region" description="Helical" evidence="4">
    <location>
        <begin position="236"/>
        <end position="259"/>
    </location>
</feature>
<accession>A0ABQ9FHX7</accession>
<reference evidence="5 6" key="1">
    <citation type="submission" date="2022-12" db="EMBL/GenBank/DDBJ databases">
        <title>Chromosome-level genome of Tegillarca granosa.</title>
        <authorList>
            <person name="Kim J."/>
        </authorList>
    </citation>
    <scope>NUCLEOTIDE SEQUENCE [LARGE SCALE GENOMIC DNA]</scope>
    <source>
        <strain evidence="5">Teg-2019</strain>
        <tissue evidence="5">Adductor muscle</tissue>
    </source>
</reference>
<evidence type="ECO:0000256" key="4">
    <source>
        <dbReference type="SAM" id="Phobius"/>
    </source>
</evidence>
<evidence type="ECO:0000313" key="5">
    <source>
        <dbReference type="EMBL" id="KAJ8316893.1"/>
    </source>
</evidence>
<evidence type="ECO:0000256" key="1">
    <source>
        <dbReference type="ARBA" id="ARBA00022692"/>
    </source>
</evidence>
<keyword evidence="1 4" id="KW-0812">Transmembrane</keyword>
<gene>
    <name evidence="5" type="ORF">KUTeg_004797</name>
</gene>
<keyword evidence="2 4" id="KW-1133">Transmembrane helix</keyword>
<protein>
    <submittedName>
        <fullName evidence="5">Uncharacterized protein</fullName>
    </submittedName>
</protein>
<evidence type="ECO:0000313" key="6">
    <source>
        <dbReference type="Proteomes" id="UP001217089"/>
    </source>
</evidence>
<evidence type="ECO:0000256" key="2">
    <source>
        <dbReference type="ARBA" id="ARBA00022989"/>
    </source>
</evidence>
<dbReference type="Proteomes" id="UP001217089">
    <property type="component" value="Unassembled WGS sequence"/>
</dbReference>
<name>A0ABQ9FHX7_TEGGR</name>
<feature type="transmembrane region" description="Helical" evidence="4">
    <location>
        <begin position="123"/>
        <end position="142"/>
    </location>
</feature>
<dbReference type="PANTHER" id="PTHR23121">
    <property type="entry name" value="SODIUM-DEPENDENT GLUCOSE TRANSPORTER 1"/>
    <property type="match status" value="1"/>
</dbReference>
<dbReference type="EMBL" id="JARBDR010000246">
    <property type="protein sequence ID" value="KAJ8316893.1"/>
    <property type="molecule type" value="Genomic_DNA"/>
</dbReference>
<dbReference type="PANTHER" id="PTHR23121:SF9">
    <property type="entry name" value="SODIUM-DEPENDENT GLUCOSE TRANSPORTER 1"/>
    <property type="match status" value="1"/>
</dbReference>
<sequence length="398" mass="44718">MFEDNKPFASNSMLLTTNNTIFETNLKIFATNKTLFKLIIRIWKEKASSPLHVLHFGYGIGSFIVPNIANPFLAILNSEMTSHNVSINYTVTPNYLSTSSVTKSVANSSETHSKFVRETSVQWAYIIITIIIVINSAIFYWYQIKTSGSGNKIKNISPTTLQLSLNVQQTTKSQLESWTKLIDPKTCTGGDRWFGIHIFILLFIYYFNAYGGEALYGKFIRNFSVDRFKFSNDESILLNTSFWISFSLGRFCGFIAAIWIPIRILIILEAFGVLISAVLLNIFAYDSHLMMWVLTQPMGFFIGPMYPSGIAWGNSCLEMTGTGIMVLLFGAGTGGIAYLWIIGHFYDDNIHSFLYLVGAYGIVILLLVVIMNFIVRGRPLRGSQGNKTLNVSVGKQME</sequence>
<feature type="transmembrane region" description="Helical" evidence="4">
    <location>
        <begin position="324"/>
        <end position="346"/>
    </location>
</feature>
<feature type="transmembrane region" description="Helical" evidence="4">
    <location>
        <begin position="194"/>
        <end position="216"/>
    </location>
</feature>
<feature type="transmembrane region" description="Helical" evidence="4">
    <location>
        <begin position="352"/>
        <end position="375"/>
    </location>
</feature>
<dbReference type="InterPro" id="IPR036259">
    <property type="entry name" value="MFS_trans_sf"/>
</dbReference>
<proteinExistence type="predicted"/>
<feature type="transmembrane region" description="Helical" evidence="4">
    <location>
        <begin position="266"/>
        <end position="285"/>
    </location>
</feature>
<comment type="caution">
    <text evidence="5">The sequence shown here is derived from an EMBL/GenBank/DDBJ whole genome shotgun (WGS) entry which is preliminary data.</text>
</comment>